<dbReference type="PROSITE" id="PS00092">
    <property type="entry name" value="N6_MTASE"/>
    <property type="match status" value="1"/>
</dbReference>
<dbReference type="InterPro" id="IPR007848">
    <property type="entry name" value="Small_mtfrase_dom"/>
</dbReference>
<dbReference type="PANTHER" id="PTHR45875">
    <property type="entry name" value="METHYLTRANSFERASE N6AMT1"/>
    <property type="match status" value="1"/>
</dbReference>
<dbReference type="SUPFAM" id="SSF53335">
    <property type="entry name" value="S-adenosyl-L-methionine-dependent methyltransferases"/>
    <property type="match status" value="1"/>
</dbReference>
<dbReference type="InterPro" id="IPR052190">
    <property type="entry name" value="Euk-Arch_PrmC-MTase"/>
</dbReference>
<feature type="domain" description="Methyltransferase small" evidence="5">
    <location>
        <begin position="141"/>
        <end position="228"/>
    </location>
</feature>
<keyword evidence="2 7" id="KW-0489">Methyltransferase</keyword>
<sequence>MKNFQFFDALRADLRDYTPAKIADLLGESALAALTRDEAVPAQVAAEAAGGQLGLLVRLWWTGDTVSVDDVERAIPQTYHAAGGFPGVAELVEEVDGDQVRSRFQLVPVAVGEQLVWMASDRGSLQGARHKTDHVMGVGGATRTLASLAHYAPGQRVLDLGTGCGIHAILAAKAGAVAVATDISTRALEYARFNATLNGVEIDVREGSLFDPVAGETFDVVVSNPPFVITPGEVRDNLGTMEYRDGGVPGDTLAATVVGAVGDYLSPNGSAYMLANWEIVGGNEPQWDAHPRQWFAGTELSALVIQREVIAVDGYVEMWLHDGGLRAGNTDYAPAYRAWLGDFRARNVSHIGFGYLVMGGTAGGTAAAPAKKFFDLRGAAPQDMLSVIEAMRRAQHLDEETLSSLRLSNSGIEEHRHYHPGDADPWLISFASSRSFSDQVQADTVLAGFVSVCDGELTVEQIIVALAQVLEIDSVELREDLIPKVVHMLELGMLAVVENAEVVD</sequence>
<dbReference type="PANTHER" id="PTHR45875:SF1">
    <property type="entry name" value="METHYLTRANSFERASE N6AMT1"/>
    <property type="match status" value="1"/>
</dbReference>
<evidence type="ECO:0000256" key="2">
    <source>
        <dbReference type="ARBA" id="ARBA00022603"/>
    </source>
</evidence>
<dbReference type="Pfam" id="PF23186">
    <property type="entry name" value="DUF7059"/>
    <property type="match status" value="1"/>
</dbReference>
<keyword evidence="3" id="KW-0808">Transferase</keyword>
<feature type="domain" description="DUF7059" evidence="6">
    <location>
        <begin position="16"/>
        <end position="79"/>
    </location>
</feature>
<gene>
    <name evidence="7" type="ORF">JTE88_08400</name>
</gene>
<keyword evidence="8" id="KW-1185">Reference proteome</keyword>
<proteinExistence type="inferred from homology"/>
<accession>A0ABX7IHS1</accession>
<dbReference type="Proteomes" id="UP000602653">
    <property type="component" value="Chromosome"/>
</dbReference>
<comment type="similarity">
    <text evidence="1">Belongs to the eukaryotic/archaeal PrmC-related family.</text>
</comment>
<dbReference type="InterPro" id="IPR029063">
    <property type="entry name" value="SAM-dependent_MTases_sf"/>
</dbReference>
<dbReference type="InterPro" id="IPR055487">
    <property type="entry name" value="DUF7059"/>
</dbReference>
<reference evidence="7 8" key="1">
    <citation type="submission" date="2021-02" db="EMBL/GenBank/DDBJ databases">
        <title>Complete Genome Sequence of Arcanobacterium phocisimile strain DSM 26142T from a harbour seal.</title>
        <authorList>
            <person name="Borowiak M."/>
            <person name="Alssahen M."/>
            <person name="Malorny B."/>
            <person name="Laemmler C."/>
            <person name="Siebert U."/>
            <person name="Ploetz M."/>
            <person name="Abdulmawjood A."/>
        </authorList>
    </citation>
    <scope>NUCLEOTIDE SEQUENCE [LARGE SCALE GENOMIC DNA]</scope>
    <source>
        <strain evidence="7 8">DSM 26142</strain>
    </source>
</reference>
<evidence type="ECO:0000256" key="4">
    <source>
        <dbReference type="ARBA" id="ARBA00022691"/>
    </source>
</evidence>
<dbReference type="RefSeq" id="WP_204424301.1">
    <property type="nucleotide sequence ID" value="NZ_CP070228.1"/>
</dbReference>
<evidence type="ECO:0000313" key="8">
    <source>
        <dbReference type="Proteomes" id="UP000602653"/>
    </source>
</evidence>
<dbReference type="InterPro" id="IPR002052">
    <property type="entry name" value="DNA_methylase_N6_adenine_CS"/>
</dbReference>
<dbReference type="GO" id="GO:0008168">
    <property type="term" value="F:methyltransferase activity"/>
    <property type="evidence" value="ECO:0007669"/>
    <property type="project" value="UniProtKB-KW"/>
</dbReference>
<evidence type="ECO:0000259" key="6">
    <source>
        <dbReference type="Pfam" id="PF23186"/>
    </source>
</evidence>
<name>A0ABX7IHS1_9ACTO</name>
<dbReference type="CDD" id="cd02440">
    <property type="entry name" value="AdoMet_MTases"/>
    <property type="match status" value="1"/>
</dbReference>
<evidence type="ECO:0000256" key="1">
    <source>
        <dbReference type="ARBA" id="ARBA00006149"/>
    </source>
</evidence>
<keyword evidence="4" id="KW-0949">S-adenosyl-L-methionine</keyword>
<evidence type="ECO:0000313" key="7">
    <source>
        <dbReference type="EMBL" id="QRV02079.1"/>
    </source>
</evidence>
<dbReference type="Gene3D" id="3.40.50.150">
    <property type="entry name" value="Vaccinia Virus protein VP39"/>
    <property type="match status" value="1"/>
</dbReference>
<evidence type="ECO:0000259" key="5">
    <source>
        <dbReference type="Pfam" id="PF05175"/>
    </source>
</evidence>
<dbReference type="EMBL" id="CP070228">
    <property type="protein sequence ID" value="QRV02079.1"/>
    <property type="molecule type" value="Genomic_DNA"/>
</dbReference>
<organism evidence="7 8">
    <name type="scientific">Arcanobacterium phocisimile</name>
    <dbReference type="NCBI Taxonomy" id="1302235"/>
    <lineage>
        <taxon>Bacteria</taxon>
        <taxon>Bacillati</taxon>
        <taxon>Actinomycetota</taxon>
        <taxon>Actinomycetes</taxon>
        <taxon>Actinomycetales</taxon>
        <taxon>Actinomycetaceae</taxon>
        <taxon>Arcanobacterium</taxon>
    </lineage>
</organism>
<evidence type="ECO:0000256" key="3">
    <source>
        <dbReference type="ARBA" id="ARBA00022679"/>
    </source>
</evidence>
<dbReference type="Pfam" id="PF05175">
    <property type="entry name" value="MTS"/>
    <property type="match status" value="1"/>
</dbReference>
<dbReference type="GO" id="GO:0032259">
    <property type="term" value="P:methylation"/>
    <property type="evidence" value="ECO:0007669"/>
    <property type="project" value="UniProtKB-KW"/>
</dbReference>
<protein>
    <submittedName>
        <fullName evidence="7">Methyltransferase</fullName>
    </submittedName>
</protein>